<dbReference type="Pfam" id="PF07253">
    <property type="entry name" value="Gypsy"/>
    <property type="match status" value="1"/>
</dbReference>
<name>W8BB77_CERCA</name>
<reference evidence="2" key="2">
    <citation type="journal article" date="2014" name="BMC Genomics">
        <title>A genomic perspective to assessing quality of mass-reared SIT flies used in Mediterranean fruit fly (Ceratitis capitata) eradication in California.</title>
        <authorList>
            <person name="Calla B."/>
            <person name="Hall B."/>
            <person name="Hou S."/>
            <person name="Geib S.M."/>
        </authorList>
    </citation>
    <scope>NUCLEOTIDE SEQUENCE</scope>
</reference>
<dbReference type="InterPro" id="IPR009882">
    <property type="entry name" value="Gypsy"/>
</dbReference>
<feature type="transmembrane region" description="Helical" evidence="1">
    <location>
        <begin position="140"/>
        <end position="161"/>
    </location>
</feature>
<dbReference type="EMBL" id="GAMC01010623">
    <property type="protein sequence ID" value="JAB95932.1"/>
    <property type="molecule type" value="mRNA"/>
</dbReference>
<protein>
    <submittedName>
        <fullName evidence="2">Retrovirus-related Env polyprotein from transposon gypsy</fullName>
    </submittedName>
</protein>
<keyword evidence="1" id="KW-0812">Transmembrane</keyword>
<gene>
    <name evidence="2" type="primary">ENV1</name>
</gene>
<reference evidence="2" key="1">
    <citation type="submission" date="2013-07" db="EMBL/GenBank/DDBJ databases">
        <authorList>
            <person name="Geib S."/>
        </authorList>
    </citation>
    <scope>NUCLEOTIDE SEQUENCE</scope>
</reference>
<evidence type="ECO:0000313" key="2">
    <source>
        <dbReference type="EMBL" id="JAB95932.1"/>
    </source>
</evidence>
<keyword evidence="1" id="KW-1133">Transmembrane helix</keyword>
<dbReference type="AlphaFoldDB" id="W8BB77"/>
<sequence length="199" mass="22182">MSRIKVLQNRDKLYFIIKYPIPKTVNECGSKTHAVKCEKSTFATFCKMLKTITCGQQLIAGETASCSTTANHERGINEIDDGIIIINNDTTVIKGETGTLRIVKGTYLLTFEQQVTINGTEFRNRKNATNATRGQFKKTVVFVAAVTTIAAFLVIWLILSIQGKRSAKKMMDRAIRKITERILDDPHLGGEELTQSNVP</sequence>
<accession>W8BB77</accession>
<keyword evidence="1" id="KW-0472">Membrane</keyword>
<evidence type="ECO:0000256" key="1">
    <source>
        <dbReference type="SAM" id="Phobius"/>
    </source>
</evidence>
<proteinExistence type="evidence at transcript level"/>
<organism evidence="2">
    <name type="scientific">Ceratitis capitata</name>
    <name type="common">Mediterranean fruit fly</name>
    <name type="synonym">Tephritis capitata</name>
    <dbReference type="NCBI Taxonomy" id="7213"/>
    <lineage>
        <taxon>Eukaryota</taxon>
        <taxon>Metazoa</taxon>
        <taxon>Ecdysozoa</taxon>
        <taxon>Arthropoda</taxon>
        <taxon>Hexapoda</taxon>
        <taxon>Insecta</taxon>
        <taxon>Pterygota</taxon>
        <taxon>Neoptera</taxon>
        <taxon>Endopterygota</taxon>
        <taxon>Diptera</taxon>
        <taxon>Brachycera</taxon>
        <taxon>Muscomorpha</taxon>
        <taxon>Tephritoidea</taxon>
        <taxon>Tephritidae</taxon>
        <taxon>Ceratitis</taxon>
        <taxon>Ceratitis</taxon>
    </lineage>
</organism>